<dbReference type="SUPFAM" id="SSF47616">
    <property type="entry name" value="GST C-terminal domain-like"/>
    <property type="match status" value="1"/>
</dbReference>
<organism evidence="4 5">
    <name type="scientific">Rhizobium miluonense</name>
    <dbReference type="NCBI Taxonomy" id="411945"/>
    <lineage>
        <taxon>Bacteria</taxon>
        <taxon>Pseudomonadati</taxon>
        <taxon>Pseudomonadota</taxon>
        <taxon>Alphaproteobacteria</taxon>
        <taxon>Hyphomicrobiales</taxon>
        <taxon>Rhizobiaceae</taxon>
        <taxon>Rhizobium/Agrobacterium group</taxon>
        <taxon>Rhizobium</taxon>
    </lineage>
</organism>
<evidence type="ECO:0000256" key="1">
    <source>
        <dbReference type="RuleBase" id="RU003494"/>
    </source>
</evidence>
<dbReference type="OrthoDB" id="9811242at2"/>
<feature type="domain" description="GST C-terminal" evidence="3">
    <location>
        <begin position="90"/>
        <end position="216"/>
    </location>
</feature>
<dbReference type="STRING" id="411945.GA0061102_1003161"/>
<protein>
    <submittedName>
        <fullName evidence="4">Glutathione S-transferase</fullName>
    </submittedName>
</protein>
<dbReference type="SFLD" id="SFLDG00358">
    <property type="entry name" value="Main_(cytGST)"/>
    <property type="match status" value="1"/>
</dbReference>
<dbReference type="FunFam" id="3.40.30.10:FF:000331">
    <property type="entry name" value="Glutathione S-transferase"/>
    <property type="match status" value="1"/>
</dbReference>
<dbReference type="Gene3D" id="1.20.1050.10">
    <property type="match status" value="1"/>
</dbReference>
<dbReference type="CDD" id="cd03207">
    <property type="entry name" value="GST_C_8"/>
    <property type="match status" value="1"/>
</dbReference>
<dbReference type="RefSeq" id="WP_092844787.1">
    <property type="nucleotide sequence ID" value="NZ_FMAH01000003.1"/>
</dbReference>
<dbReference type="AlphaFoldDB" id="A0A1C3UFF4"/>
<dbReference type="Proteomes" id="UP000199435">
    <property type="component" value="Unassembled WGS sequence"/>
</dbReference>
<dbReference type="PANTHER" id="PTHR44051">
    <property type="entry name" value="GLUTATHIONE S-TRANSFERASE-RELATED"/>
    <property type="match status" value="1"/>
</dbReference>
<keyword evidence="4" id="KW-0808">Transferase</keyword>
<dbReference type="InterPro" id="IPR004045">
    <property type="entry name" value="Glutathione_S-Trfase_N"/>
</dbReference>
<proteinExistence type="inferred from homology"/>
<dbReference type="Gene3D" id="3.40.30.10">
    <property type="entry name" value="Glutaredoxin"/>
    <property type="match status" value="1"/>
</dbReference>
<dbReference type="PROSITE" id="PS50404">
    <property type="entry name" value="GST_NTER"/>
    <property type="match status" value="1"/>
</dbReference>
<dbReference type="Pfam" id="PF00043">
    <property type="entry name" value="GST_C"/>
    <property type="match status" value="1"/>
</dbReference>
<evidence type="ECO:0000259" key="3">
    <source>
        <dbReference type="PROSITE" id="PS50405"/>
    </source>
</evidence>
<keyword evidence="5" id="KW-1185">Reference proteome</keyword>
<dbReference type="GO" id="GO:0016740">
    <property type="term" value="F:transferase activity"/>
    <property type="evidence" value="ECO:0007669"/>
    <property type="project" value="UniProtKB-KW"/>
</dbReference>
<dbReference type="SUPFAM" id="SSF52833">
    <property type="entry name" value="Thioredoxin-like"/>
    <property type="match status" value="1"/>
</dbReference>
<dbReference type="InterPro" id="IPR036249">
    <property type="entry name" value="Thioredoxin-like_sf"/>
</dbReference>
<evidence type="ECO:0000313" key="4">
    <source>
        <dbReference type="EMBL" id="SCB14178.1"/>
    </source>
</evidence>
<dbReference type="EMBL" id="FMAH01000003">
    <property type="protein sequence ID" value="SCB14178.1"/>
    <property type="molecule type" value="Genomic_DNA"/>
</dbReference>
<dbReference type="InterPro" id="IPR010987">
    <property type="entry name" value="Glutathione-S-Trfase_C-like"/>
</dbReference>
<dbReference type="PROSITE" id="PS50405">
    <property type="entry name" value="GST_CTER"/>
    <property type="match status" value="1"/>
</dbReference>
<dbReference type="CDD" id="cd03046">
    <property type="entry name" value="GST_N_GTT1_like"/>
    <property type="match status" value="1"/>
</dbReference>
<dbReference type="PANTHER" id="PTHR44051:SF8">
    <property type="entry name" value="GLUTATHIONE S-TRANSFERASE GSTA"/>
    <property type="match status" value="1"/>
</dbReference>
<dbReference type="InterPro" id="IPR040079">
    <property type="entry name" value="Glutathione_S-Trfase"/>
</dbReference>
<evidence type="ECO:0000259" key="2">
    <source>
        <dbReference type="PROSITE" id="PS50404"/>
    </source>
</evidence>
<evidence type="ECO:0000313" key="5">
    <source>
        <dbReference type="Proteomes" id="UP000199435"/>
    </source>
</evidence>
<dbReference type="Pfam" id="PF02798">
    <property type="entry name" value="GST_N"/>
    <property type="match status" value="1"/>
</dbReference>
<feature type="domain" description="GST N-terminal" evidence="2">
    <location>
        <begin position="9"/>
        <end position="87"/>
    </location>
</feature>
<accession>A0A1C3UFF4</accession>
<gene>
    <name evidence="4" type="ORF">GA0061102_1003161</name>
</gene>
<dbReference type="InterPro" id="IPR036282">
    <property type="entry name" value="Glutathione-S-Trfase_C_sf"/>
</dbReference>
<sequence length="216" mass="24480">MSDLVLNTFDWVPEKPRGYVRDLRVRWAMEEAGLPYSVRGVPFRDRDAEHFAHQPFGQVPWLTDGDISIFESGAILLYLGERSDVLMPSDPHGRSKALEWLFAALNSVEMASLPWSIMMFSGHTDDTPAWNRLQQFLTARLQRMEPVLAAREWLAGTFSVADILMADVLRLVDRFDGLAEYPACRDYVARALERPSFAKAHADQMAHFAAGDSARH</sequence>
<name>A0A1C3UFF4_9HYPH</name>
<dbReference type="InterPro" id="IPR004046">
    <property type="entry name" value="GST_C"/>
</dbReference>
<dbReference type="SFLD" id="SFLDS00019">
    <property type="entry name" value="Glutathione_Transferase_(cytos"/>
    <property type="match status" value="1"/>
</dbReference>
<comment type="similarity">
    <text evidence="1">Belongs to the GST superfamily.</text>
</comment>
<reference evidence="5" key="1">
    <citation type="submission" date="2016-08" db="EMBL/GenBank/DDBJ databases">
        <authorList>
            <person name="Varghese N."/>
            <person name="Submissions Spin"/>
        </authorList>
    </citation>
    <scope>NUCLEOTIDE SEQUENCE [LARGE SCALE GENOMIC DNA]</scope>
    <source>
        <strain evidence="5">HAMBI 2971</strain>
    </source>
</reference>